<dbReference type="EMBL" id="BAABEP010000011">
    <property type="protein sequence ID" value="GAA3724162.1"/>
    <property type="molecule type" value="Genomic_DNA"/>
</dbReference>
<accession>A0ABP7ET64</accession>
<keyword evidence="5" id="KW-1185">Reference proteome</keyword>
<evidence type="ECO:0000256" key="2">
    <source>
        <dbReference type="SAM" id="MobiDB-lite"/>
    </source>
</evidence>
<keyword evidence="1" id="KW-0175">Coiled coil</keyword>
<protein>
    <recommendedName>
        <fullName evidence="6">Acyl-phosphate glycerol 3-phosphate acyltransferase</fullName>
    </recommendedName>
</protein>
<sequence length="239" mass="25559">MARTGDRDGARDGAGDRRPRDRAPGRAPTGAAGVPRGRGPAAGGRAPSAHPSPAPARAASAGAGRPPRGGRGEERFSTATRLRVLGEQTAARVYRSQSRRQAHRSRLTGRAAFLALVLCTLVVALAYPMRQYVSQQGDIADQQRTARDAKAQVEKLRDEKARLQDDAYIERLARERLHFVMPGEKGYTMNAPTAVKQEQQAVGPANRPWYANMWDDVDHADAAGAPRPRTSGAGGGAGH</sequence>
<organism evidence="4 5">
    <name type="scientific">Streptomyces tremellae</name>
    <dbReference type="NCBI Taxonomy" id="1124239"/>
    <lineage>
        <taxon>Bacteria</taxon>
        <taxon>Bacillati</taxon>
        <taxon>Actinomycetota</taxon>
        <taxon>Actinomycetes</taxon>
        <taxon>Kitasatosporales</taxon>
        <taxon>Streptomycetaceae</taxon>
        <taxon>Streptomyces</taxon>
    </lineage>
</organism>
<comment type="caution">
    <text evidence="4">The sequence shown here is derived from an EMBL/GenBank/DDBJ whole genome shotgun (WGS) entry which is preliminary data.</text>
</comment>
<dbReference type="Proteomes" id="UP001499884">
    <property type="component" value="Unassembled WGS sequence"/>
</dbReference>
<dbReference type="InterPro" id="IPR007060">
    <property type="entry name" value="FtsL/DivIC"/>
</dbReference>
<dbReference type="Pfam" id="PF04977">
    <property type="entry name" value="DivIC"/>
    <property type="match status" value="1"/>
</dbReference>
<keyword evidence="3" id="KW-0812">Transmembrane</keyword>
<evidence type="ECO:0000313" key="4">
    <source>
        <dbReference type="EMBL" id="GAA3724162.1"/>
    </source>
</evidence>
<evidence type="ECO:0000256" key="1">
    <source>
        <dbReference type="SAM" id="Coils"/>
    </source>
</evidence>
<keyword evidence="3" id="KW-1133">Transmembrane helix</keyword>
<feature type="compositionally biased region" description="Low complexity" evidence="2">
    <location>
        <begin position="25"/>
        <end position="66"/>
    </location>
</feature>
<keyword evidence="3" id="KW-0472">Membrane</keyword>
<reference evidence="5" key="1">
    <citation type="journal article" date="2019" name="Int. J. Syst. Evol. Microbiol.">
        <title>The Global Catalogue of Microorganisms (GCM) 10K type strain sequencing project: providing services to taxonomists for standard genome sequencing and annotation.</title>
        <authorList>
            <consortium name="The Broad Institute Genomics Platform"/>
            <consortium name="The Broad Institute Genome Sequencing Center for Infectious Disease"/>
            <person name="Wu L."/>
            <person name="Ma J."/>
        </authorList>
    </citation>
    <scope>NUCLEOTIDE SEQUENCE [LARGE SCALE GENOMIC DNA]</scope>
    <source>
        <strain evidence="5">JCM 30846</strain>
    </source>
</reference>
<evidence type="ECO:0000313" key="5">
    <source>
        <dbReference type="Proteomes" id="UP001499884"/>
    </source>
</evidence>
<evidence type="ECO:0008006" key="6">
    <source>
        <dbReference type="Google" id="ProtNLM"/>
    </source>
</evidence>
<feature type="region of interest" description="Disordered" evidence="2">
    <location>
        <begin position="1"/>
        <end position="79"/>
    </location>
</feature>
<name>A0ABP7ET64_9ACTN</name>
<feature type="transmembrane region" description="Helical" evidence="3">
    <location>
        <begin position="107"/>
        <end position="127"/>
    </location>
</feature>
<feature type="coiled-coil region" evidence="1">
    <location>
        <begin position="139"/>
        <end position="166"/>
    </location>
</feature>
<feature type="compositionally biased region" description="Basic and acidic residues" evidence="2">
    <location>
        <begin position="1"/>
        <end position="24"/>
    </location>
</feature>
<gene>
    <name evidence="4" type="ORF">GCM10023082_22820</name>
</gene>
<evidence type="ECO:0000256" key="3">
    <source>
        <dbReference type="SAM" id="Phobius"/>
    </source>
</evidence>
<feature type="region of interest" description="Disordered" evidence="2">
    <location>
        <begin position="220"/>
        <end position="239"/>
    </location>
</feature>
<proteinExistence type="predicted"/>